<evidence type="ECO:0000313" key="1">
    <source>
        <dbReference type="EMBL" id="RDY14781.1"/>
    </source>
</evidence>
<proteinExistence type="predicted"/>
<name>A0A371II96_MUCPR</name>
<organism evidence="1 2">
    <name type="scientific">Mucuna pruriens</name>
    <name type="common">Velvet bean</name>
    <name type="synonym">Dolichos pruriens</name>
    <dbReference type="NCBI Taxonomy" id="157652"/>
    <lineage>
        <taxon>Eukaryota</taxon>
        <taxon>Viridiplantae</taxon>
        <taxon>Streptophyta</taxon>
        <taxon>Embryophyta</taxon>
        <taxon>Tracheophyta</taxon>
        <taxon>Spermatophyta</taxon>
        <taxon>Magnoliopsida</taxon>
        <taxon>eudicotyledons</taxon>
        <taxon>Gunneridae</taxon>
        <taxon>Pentapetalae</taxon>
        <taxon>rosids</taxon>
        <taxon>fabids</taxon>
        <taxon>Fabales</taxon>
        <taxon>Fabaceae</taxon>
        <taxon>Papilionoideae</taxon>
        <taxon>50 kb inversion clade</taxon>
        <taxon>NPAAA clade</taxon>
        <taxon>indigoferoid/millettioid clade</taxon>
        <taxon>Phaseoleae</taxon>
        <taxon>Mucuna</taxon>
    </lineage>
</organism>
<evidence type="ECO:0000313" key="2">
    <source>
        <dbReference type="Proteomes" id="UP000257109"/>
    </source>
</evidence>
<keyword evidence="2" id="KW-1185">Reference proteome</keyword>
<protein>
    <submittedName>
        <fullName evidence="1">Uncharacterized protein</fullName>
    </submittedName>
</protein>
<dbReference type="STRING" id="157652.A0A371II96"/>
<feature type="non-terminal residue" evidence="1">
    <location>
        <position position="1"/>
    </location>
</feature>
<gene>
    <name evidence="1" type="ORF">CR513_00081</name>
</gene>
<accession>A0A371II96</accession>
<dbReference type="AlphaFoldDB" id="A0A371II96"/>
<dbReference type="Proteomes" id="UP000257109">
    <property type="component" value="Unassembled WGS sequence"/>
</dbReference>
<comment type="caution">
    <text evidence="1">The sequence shown here is derived from an EMBL/GenBank/DDBJ whole genome shotgun (WGS) entry which is preliminary data.</text>
</comment>
<reference evidence="1" key="1">
    <citation type="submission" date="2018-05" db="EMBL/GenBank/DDBJ databases">
        <title>Draft genome of Mucuna pruriens seed.</title>
        <authorList>
            <person name="Nnadi N.E."/>
            <person name="Vos R."/>
            <person name="Hasami M.H."/>
            <person name="Devisetty U.K."/>
            <person name="Aguiy J.C."/>
        </authorList>
    </citation>
    <scope>NUCLEOTIDE SEQUENCE [LARGE SCALE GENOMIC DNA]</scope>
    <source>
        <strain evidence="1">JCA_2017</strain>
    </source>
</reference>
<dbReference type="OrthoDB" id="1737966at2759"/>
<dbReference type="EMBL" id="QJKJ01000015">
    <property type="protein sequence ID" value="RDY14781.1"/>
    <property type="molecule type" value="Genomic_DNA"/>
</dbReference>
<sequence>MCWTVPHNTLTWGLLTPAVPRVSASGTPSSRLPVSLIPFVSCLIGRLFPRFLNLEWMAERRWQTVIWIRCFTRRRFSSSRKNCMGVVLGGTSRMTVPGNSTVLRAAIVVDPAEPTQRFRPDCRKWAIPLRHPRFPVGACLRARPLSDLITSLASPPSSISRPFLLQYLIRSLMAQLLEKHSLLYNSAFGVNPAASIKKAAQRRLEGLLRKAARADEGGKTKGVFWSPLRRGYTVWDGVRALLTSYESSGGKDFMNGVKELGIVDLFLKDWDESMSVDGVKTLPDVEFQKPARGSPLFFDPS</sequence>